<dbReference type="Proteomes" id="UP000663940">
    <property type="component" value="Chromosome"/>
</dbReference>
<dbReference type="RefSeq" id="WP_112653365.1">
    <property type="nucleotide sequence ID" value="NZ_CP043451.1"/>
</dbReference>
<proteinExistence type="predicted"/>
<evidence type="ECO:0000313" key="2">
    <source>
        <dbReference type="EMBL" id="QEM07350.1"/>
    </source>
</evidence>
<dbReference type="EMBL" id="CP071880">
    <property type="protein sequence ID" value="QTE50094.1"/>
    <property type="molecule type" value="Genomic_DNA"/>
</dbReference>
<feature type="transmembrane region" description="Helical" evidence="1">
    <location>
        <begin position="12"/>
        <end position="36"/>
    </location>
</feature>
<feature type="transmembrane region" description="Helical" evidence="1">
    <location>
        <begin position="48"/>
        <end position="70"/>
    </location>
</feature>
<dbReference type="Proteomes" id="UP000250557">
    <property type="component" value="Chromosome"/>
</dbReference>
<sequence length="82" mass="9476">MKLNWFTRKGIIYLPVSIIGWIILIIALAYTVFTFIDIDKRSHSVSDTLINFVFNLLLIGLVYTLIAYFTEKKPAPDLIKNK</sequence>
<reference evidence="3 5" key="2">
    <citation type="submission" date="2021-03" db="EMBL/GenBank/DDBJ databases">
        <title>Mucilaginibacter strains isolated from gold and copper mining confer multi heavy-metal resistance.</title>
        <authorList>
            <person name="Li Y."/>
        </authorList>
    </citation>
    <scope>NUCLEOTIDE SEQUENCE [LARGE SCALE GENOMIC DNA]</scope>
    <source>
        <strain evidence="3 5">P2-4</strain>
    </source>
</reference>
<evidence type="ECO:0000313" key="3">
    <source>
        <dbReference type="EMBL" id="QTE50094.1"/>
    </source>
</evidence>
<keyword evidence="1" id="KW-1133">Transmembrane helix</keyword>
<keyword evidence="1" id="KW-0472">Membrane</keyword>
<dbReference type="EMBL" id="CP043451">
    <property type="protein sequence ID" value="QEM07350.1"/>
    <property type="molecule type" value="Genomic_DNA"/>
</dbReference>
<keyword evidence="1" id="KW-0812">Transmembrane</keyword>
<name>A0AAE6JMB9_9SPHI</name>
<dbReference type="AlphaFoldDB" id="A0AAE6JMB9"/>
<gene>
    <name evidence="2" type="ORF">DIU31_029040</name>
    <name evidence="3" type="ORF">J3L21_31960</name>
</gene>
<organism evidence="2 4">
    <name type="scientific">Mucilaginibacter rubeus</name>
    <dbReference type="NCBI Taxonomy" id="2027860"/>
    <lineage>
        <taxon>Bacteria</taxon>
        <taxon>Pseudomonadati</taxon>
        <taxon>Bacteroidota</taxon>
        <taxon>Sphingobacteriia</taxon>
        <taxon>Sphingobacteriales</taxon>
        <taxon>Sphingobacteriaceae</taxon>
        <taxon>Mucilaginibacter</taxon>
    </lineage>
</organism>
<keyword evidence="5" id="KW-1185">Reference proteome</keyword>
<accession>A0AAE6JMB9</accession>
<evidence type="ECO:0000313" key="4">
    <source>
        <dbReference type="Proteomes" id="UP000250557"/>
    </source>
</evidence>
<protein>
    <submittedName>
        <fullName evidence="2">Uncharacterized protein</fullName>
    </submittedName>
</protein>
<evidence type="ECO:0000313" key="5">
    <source>
        <dbReference type="Proteomes" id="UP000663940"/>
    </source>
</evidence>
<evidence type="ECO:0000256" key="1">
    <source>
        <dbReference type="SAM" id="Phobius"/>
    </source>
</evidence>
<reference evidence="2 4" key="1">
    <citation type="submission" date="2019-08" db="EMBL/GenBank/DDBJ databases">
        <title>Comparative genome analysis confer to the adaptation heavy metal polluted environment.</title>
        <authorList>
            <person name="Li Y."/>
        </authorList>
    </citation>
    <scope>NUCLEOTIDE SEQUENCE [LARGE SCALE GENOMIC DNA]</scope>
    <source>
        <strain evidence="2 4">P2</strain>
    </source>
</reference>